<keyword evidence="2" id="KW-0560">Oxidoreductase</keyword>
<keyword evidence="3" id="KW-0520">NAD</keyword>
<dbReference type="InterPro" id="IPR036291">
    <property type="entry name" value="NAD(P)-bd_dom_sf"/>
</dbReference>
<dbReference type="Pfam" id="PF03720">
    <property type="entry name" value="UDPG_MGDP_dh_C"/>
    <property type="match status" value="1"/>
</dbReference>
<dbReference type="InterPro" id="IPR017476">
    <property type="entry name" value="UDP-Glc/GDP-Man"/>
</dbReference>
<dbReference type="Gene3D" id="3.40.50.720">
    <property type="entry name" value="NAD(P)-binding Rossmann-like Domain"/>
    <property type="match status" value="2"/>
</dbReference>
<reference evidence="6 7" key="1">
    <citation type="submission" date="2016-10" db="EMBL/GenBank/DDBJ databases">
        <authorList>
            <person name="de Groot N.N."/>
        </authorList>
    </citation>
    <scope>NUCLEOTIDE SEQUENCE [LARGE SCALE GENOMIC DNA]</scope>
    <source>
        <strain evidence="6 7">DSM 23581</strain>
    </source>
</reference>
<evidence type="ECO:0000256" key="3">
    <source>
        <dbReference type="ARBA" id="ARBA00023027"/>
    </source>
</evidence>
<dbReference type="NCBIfam" id="TIGR03026">
    <property type="entry name" value="NDP-sugDHase"/>
    <property type="match status" value="1"/>
</dbReference>
<dbReference type="InterPro" id="IPR014026">
    <property type="entry name" value="UDP-Glc/GDP-Man_DH_dimer"/>
</dbReference>
<dbReference type="PANTHER" id="PTHR43491">
    <property type="entry name" value="UDP-N-ACETYL-D-MANNOSAMINE DEHYDROGENASE"/>
    <property type="match status" value="1"/>
</dbReference>
<dbReference type="GO" id="GO:0016628">
    <property type="term" value="F:oxidoreductase activity, acting on the CH-CH group of donors, NAD or NADP as acceptor"/>
    <property type="evidence" value="ECO:0007669"/>
    <property type="project" value="InterPro"/>
</dbReference>
<dbReference type="InterPro" id="IPR028359">
    <property type="entry name" value="UDP_ManNAc/GlcNAc_DH"/>
</dbReference>
<dbReference type="InterPro" id="IPR036220">
    <property type="entry name" value="UDP-Glc/GDP-Man_DH_C_sf"/>
</dbReference>
<dbReference type="AlphaFoldDB" id="A0A1H4D8D3"/>
<accession>A0A1H4D8D3</accession>
<evidence type="ECO:0000256" key="1">
    <source>
        <dbReference type="ARBA" id="ARBA00006601"/>
    </source>
</evidence>
<organism evidence="6 7">
    <name type="scientific">Psychroflexus halocasei</name>
    <dbReference type="NCBI Taxonomy" id="908615"/>
    <lineage>
        <taxon>Bacteria</taxon>
        <taxon>Pseudomonadati</taxon>
        <taxon>Bacteroidota</taxon>
        <taxon>Flavobacteriia</taxon>
        <taxon>Flavobacteriales</taxon>
        <taxon>Flavobacteriaceae</taxon>
        <taxon>Psychroflexus</taxon>
    </lineage>
</organism>
<dbReference type="SUPFAM" id="SSF48179">
    <property type="entry name" value="6-phosphogluconate dehydrogenase C-terminal domain-like"/>
    <property type="match status" value="1"/>
</dbReference>
<evidence type="ECO:0000259" key="5">
    <source>
        <dbReference type="SMART" id="SM00984"/>
    </source>
</evidence>
<dbReference type="Pfam" id="PF03721">
    <property type="entry name" value="UDPG_MGDP_dh_N"/>
    <property type="match status" value="2"/>
</dbReference>
<dbReference type="SMART" id="SM00984">
    <property type="entry name" value="UDPG_MGDP_dh_C"/>
    <property type="match status" value="1"/>
</dbReference>
<evidence type="ECO:0000256" key="4">
    <source>
        <dbReference type="PIRNR" id="PIRNR000124"/>
    </source>
</evidence>
<evidence type="ECO:0000256" key="2">
    <source>
        <dbReference type="ARBA" id="ARBA00023002"/>
    </source>
</evidence>
<dbReference type="EMBL" id="FNQF01000010">
    <property type="protein sequence ID" value="SEA68917.1"/>
    <property type="molecule type" value="Genomic_DNA"/>
</dbReference>
<dbReference type="GO" id="GO:0051287">
    <property type="term" value="F:NAD binding"/>
    <property type="evidence" value="ECO:0007669"/>
    <property type="project" value="InterPro"/>
</dbReference>
<dbReference type="SUPFAM" id="SSF51735">
    <property type="entry name" value="NAD(P)-binding Rossmann-fold domains"/>
    <property type="match status" value="1"/>
</dbReference>
<keyword evidence="7" id="KW-1185">Reference proteome</keyword>
<protein>
    <submittedName>
        <fullName evidence="6">UDP-N-acetyl-D-galactosamine dehydrogenase</fullName>
    </submittedName>
</protein>
<dbReference type="RefSeq" id="WP_093245235.1">
    <property type="nucleotide sequence ID" value="NZ_FNQF01000010.1"/>
</dbReference>
<dbReference type="Pfam" id="PF00984">
    <property type="entry name" value="UDPG_MGDP_dh"/>
    <property type="match status" value="1"/>
</dbReference>
<evidence type="ECO:0000313" key="6">
    <source>
        <dbReference type="EMBL" id="SEA68917.1"/>
    </source>
</evidence>
<dbReference type="Proteomes" id="UP000198820">
    <property type="component" value="Unassembled WGS sequence"/>
</dbReference>
<gene>
    <name evidence="6" type="ORF">SAMN05421540_11015</name>
</gene>
<dbReference type="SUPFAM" id="SSF52413">
    <property type="entry name" value="UDP-glucose/GDP-mannose dehydrogenase C-terminal domain"/>
    <property type="match status" value="1"/>
</dbReference>
<dbReference type="InterPro" id="IPR001732">
    <property type="entry name" value="UDP-Glc/GDP-Man_DH_N"/>
</dbReference>
<evidence type="ECO:0000313" key="7">
    <source>
        <dbReference type="Proteomes" id="UP000198820"/>
    </source>
</evidence>
<feature type="domain" description="UDP-glucose/GDP-mannose dehydrogenase C-terminal" evidence="5">
    <location>
        <begin position="338"/>
        <end position="447"/>
    </location>
</feature>
<comment type="similarity">
    <text evidence="1 4">Belongs to the UDP-glucose/GDP-mannose dehydrogenase family.</text>
</comment>
<dbReference type="GO" id="GO:0016616">
    <property type="term" value="F:oxidoreductase activity, acting on the CH-OH group of donors, NAD or NADP as acceptor"/>
    <property type="evidence" value="ECO:0007669"/>
    <property type="project" value="InterPro"/>
</dbReference>
<sequence length="453" mass="49916">MEKIAIIGLGYVGLPLARLFATKFPVVGFDINQPRVDALQAGHDDTLEVEDDLLQAVIKTQNPVKGACTELDRSESEHSRSENGLFCTTNLKDLEACNYYIITVPTPVDKNNSPVLVPLQKASETVGKVLKKGDIVIYESTVYPGATEEECIPILEQASGLVFNQDFYVGYSPERINPGDKEHTVEKILKVTSGSTPEIGEKVNDLYKAVITAGTHLAPTIKVAEAAKVIENSQRDINIAFVNELAKIFNILDIDTQAVLEAAGTKWNFLPFRPGLVGGHCIGVDPYYLAQKAQERGYHPEIILAGRRMNDSMGQYVASEVIKLMLKNDIKIKNANILVLGITFKENCPDVRNTKVVDVIKHLEEYETKLTIYDPWANPEEVQHEYGITSHGTLSPSTSLRAGSVGSHHKYDAIVLTVAHKQFLEFDLDQLKADKAVVYDVKGVLGDKAEAKL</sequence>
<dbReference type="PANTHER" id="PTHR43491:SF2">
    <property type="entry name" value="UDP-N-ACETYL-D-MANNOSAMINE DEHYDROGENASE"/>
    <property type="match status" value="1"/>
</dbReference>
<dbReference type="InterPro" id="IPR008927">
    <property type="entry name" value="6-PGluconate_DH-like_C_sf"/>
</dbReference>
<dbReference type="GO" id="GO:0000271">
    <property type="term" value="P:polysaccharide biosynthetic process"/>
    <property type="evidence" value="ECO:0007669"/>
    <property type="project" value="InterPro"/>
</dbReference>
<dbReference type="PIRSF" id="PIRSF500136">
    <property type="entry name" value="UDP_ManNAc_DH"/>
    <property type="match status" value="1"/>
</dbReference>
<proteinExistence type="inferred from homology"/>
<dbReference type="STRING" id="908615.SAMN05421540_11015"/>
<name>A0A1H4D8D3_9FLAO</name>
<dbReference type="PIRSF" id="PIRSF000124">
    <property type="entry name" value="UDPglc_GDPman_dh"/>
    <property type="match status" value="1"/>
</dbReference>
<dbReference type="InterPro" id="IPR014027">
    <property type="entry name" value="UDP-Glc/GDP-Man_DH_C"/>
</dbReference>